<accession>A0AAQ4CNJ4</accession>
<dbReference type="AlphaFoldDB" id="A0AAQ4CNJ4"/>
<name>A0AAQ4CNJ4_9CREN</name>
<dbReference type="Gene3D" id="3.50.50.60">
    <property type="entry name" value="FAD/NAD(P)-binding domain"/>
    <property type="match status" value="1"/>
</dbReference>
<dbReference type="PANTHER" id="PTHR42685">
    <property type="entry name" value="GERANYLGERANYL DIPHOSPHATE REDUCTASE"/>
    <property type="match status" value="1"/>
</dbReference>
<sequence>MLAYKLRDLNPIVFDRRRNAGKKCTGIISYETFLKLGVSKEFVDRFFNLIEIKYDNKYSVYVNTNILRLNREKLELWLDNEVKTKRPVNVIVKENLIIAGNEKFSGTVVDCSGWKGKAKWLKAIEYLVEPINEEKITVYLDRRNVGGFSWIVPLPYGTLIGSISYNDPRPFLPNIEKRVLDMHGGSIPRVLPDFKPKTLKLGDSTGLIKTFTGGGIFSIASLLSPLVRGIYNNDFNEYYDTYNKLAKEIRRQYYITNVLEYTWRFLPLIFKIYNGKTIRVSEEFDMHSFLIRRIPH</sequence>
<dbReference type="KEGG" id="scas:SACC_03920"/>
<dbReference type="InterPro" id="IPR036188">
    <property type="entry name" value="FAD/NAD-bd_sf"/>
</dbReference>
<gene>
    <name evidence="1" type="ORF">SACC_03920</name>
</gene>
<protein>
    <submittedName>
        <fullName evidence="1">Uncharacterized protein</fullName>
    </submittedName>
</protein>
<dbReference type="InterPro" id="IPR050407">
    <property type="entry name" value="Geranylgeranyl_reductase"/>
</dbReference>
<reference evidence="1 2" key="1">
    <citation type="journal article" date="2022" name="Microbiol. Resour. Announc.">
        <title>Complete Genome Sequence of the Hyperthermophilic and Acidophilic Archaeon Saccharolobus caldissimus Strain HS-3T.</title>
        <authorList>
            <person name="Sakai H.D."/>
            <person name="Kurosawa N."/>
        </authorList>
    </citation>
    <scope>NUCLEOTIDE SEQUENCE [LARGE SCALE GENOMIC DNA]</scope>
    <source>
        <strain evidence="1 2">JCM32116</strain>
    </source>
</reference>
<dbReference type="PANTHER" id="PTHR42685:SF21">
    <property type="entry name" value="DEHYDROGENASE (FLAVOPROTEIN)-LIKE PROTEIN"/>
    <property type="match status" value="1"/>
</dbReference>
<keyword evidence="2" id="KW-1185">Reference proteome</keyword>
<evidence type="ECO:0000313" key="2">
    <source>
        <dbReference type="Proteomes" id="UP001319921"/>
    </source>
</evidence>
<proteinExistence type="predicted"/>
<dbReference type="Proteomes" id="UP001319921">
    <property type="component" value="Chromosome"/>
</dbReference>
<evidence type="ECO:0000313" key="1">
    <source>
        <dbReference type="EMBL" id="BDB97375.1"/>
    </source>
</evidence>
<organism evidence="1 2">
    <name type="scientific">Saccharolobus caldissimus</name>
    <dbReference type="NCBI Taxonomy" id="1702097"/>
    <lineage>
        <taxon>Archaea</taxon>
        <taxon>Thermoproteota</taxon>
        <taxon>Thermoprotei</taxon>
        <taxon>Sulfolobales</taxon>
        <taxon>Sulfolobaceae</taxon>
        <taxon>Saccharolobus</taxon>
    </lineage>
</organism>
<dbReference type="EMBL" id="AP025226">
    <property type="protein sequence ID" value="BDB97375.1"/>
    <property type="molecule type" value="Genomic_DNA"/>
</dbReference>